<gene>
    <name evidence="1" type="ORF">GGP71_000754</name>
</gene>
<protein>
    <submittedName>
        <fullName evidence="1">Uncharacterized protein</fullName>
    </submittedName>
</protein>
<name>A0A9X2TEY1_9BACT</name>
<evidence type="ECO:0000313" key="2">
    <source>
        <dbReference type="Proteomes" id="UP001155027"/>
    </source>
</evidence>
<dbReference type="EMBL" id="JANUAU010000002">
    <property type="protein sequence ID" value="MCS3676847.1"/>
    <property type="molecule type" value="Genomic_DNA"/>
</dbReference>
<accession>A0A9X2TEY1</accession>
<proteinExistence type="predicted"/>
<organism evidence="1 2">
    <name type="scientific">Salinibacter ruber</name>
    <dbReference type="NCBI Taxonomy" id="146919"/>
    <lineage>
        <taxon>Bacteria</taxon>
        <taxon>Pseudomonadati</taxon>
        <taxon>Rhodothermota</taxon>
        <taxon>Rhodothermia</taxon>
        <taxon>Rhodothermales</taxon>
        <taxon>Salinibacteraceae</taxon>
        <taxon>Salinibacter</taxon>
    </lineage>
</organism>
<comment type="caution">
    <text evidence="1">The sequence shown here is derived from an EMBL/GenBank/DDBJ whole genome shotgun (WGS) entry which is preliminary data.</text>
</comment>
<evidence type="ECO:0000313" key="1">
    <source>
        <dbReference type="EMBL" id="MCS3676847.1"/>
    </source>
</evidence>
<dbReference type="AlphaFoldDB" id="A0A9X2TEY1"/>
<sequence>MNKPNAKVYQQLLELERQARPCLLTLPETVIAAKTIQRVDDRSASVPTVRVIGSAGEKRDIPLRLIEGIELPV</sequence>
<dbReference type="Proteomes" id="UP001155027">
    <property type="component" value="Unassembled WGS sequence"/>
</dbReference>
<reference evidence="1" key="1">
    <citation type="submission" date="2022-08" db="EMBL/GenBank/DDBJ databases">
        <title>Genomic Encyclopedia of Type Strains, Phase V (KMG-V): Genome sequencing to study the core and pangenomes of soil and plant-associated prokaryotes.</title>
        <authorList>
            <person name="Whitman W."/>
        </authorList>
    </citation>
    <scope>NUCLEOTIDE SEQUENCE</scope>
    <source>
        <strain evidence="1">0</strain>
    </source>
</reference>
<dbReference type="RefSeq" id="WP_259079520.1">
    <property type="nucleotide sequence ID" value="NZ_JANUAU010000002.1"/>
</dbReference>